<evidence type="ECO:0000313" key="2">
    <source>
        <dbReference type="Proteomes" id="UP001458880"/>
    </source>
</evidence>
<dbReference type="Proteomes" id="UP001458880">
    <property type="component" value="Unassembled WGS sequence"/>
</dbReference>
<reference evidence="1 2" key="1">
    <citation type="journal article" date="2024" name="BMC Genomics">
        <title>De novo assembly and annotation of Popillia japonica's genome with initial clues to its potential as an invasive pest.</title>
        <authorList>
            <person name="Cucini C."/>
            <person name="Boschi S."/>
            <person name="Funari R."/>
            <person name="Cardaioli E."/>
            <person name="Iannotti N."/>
            <person name="Marturano G."/>
            <person name="Paoli F."/>
            <person name="Bruttini M."/>
            <person name="Carapelli A."/>
            <person name="Frati F."/>
            <person name="Nardi F."/>
        </authorList>
    </citation>
    <scope>NUCLEOTIDE SEQUENCE [LARGE SCALE GENOMIC DNA]</scope>
    <source>
        <strain evidence="1">DMR45628</strain>
    </source>
</reference>
<name>A0AAW1LDM3_POPJA</name>
<keyword evidence="2" id="KW-1185">Reference proteome</keyword>
<protein>
    <submittedName>
        <fullName evidence="1">Uncharacterized protein</fullName>
    </submittedName>
</protein>
<sequence>MVLEYSSKSLRLYLHRSLPVKNVLATNIASLSHIQRMQHVFFGLYAAAHEMIMSQTSKATRRLESSFLRDRLVVFDEIVGISEDRSFKSLSRTAWIELLKESI</sequence>
<dbReference type="EMBL" id="JASPKY010000119">
    <property type="protein sequence ID" value="KAK9732369.1"/>
    <property type="molecule type" value="Genomic_DNA"/>
</dbReference>
<gene>
    <name evidence="1" type="ORF">QE152_g12860</name>
</gene>
<dbReference type="AlphaFoldDB" id="A0AAW1LDM3"/>
<evidence type="ECO:0000313" key="1">
    <source>
        <dbReference type="EMBL" id="KAK9732369.1"/>
    </source>
</evidence>
<proteinExistence type="predicted"/>
<organism evidence="1 2">
    <name type="scientific">Popillia japonica</name>
    <name type="common">Japanese beetle</name>
    <dbReference type="NCBI Taxonomy" id="7064"/>
    <lineage>
        <taxon>Eukaryota</taxon>
        <taxon>Metazoa</taxon>
        <taxon>Ecdysozoa</taxon>
        <taxon>Arthropoda</taxon>
        <taxon>Hexapoda</taxon>
        <taxon>Insecta</taxon>
        <taxon>Pterygota</taxon>
        <taxon>Neoptera</taxon>
        <taxon>Endopterygota</taxon>
        <taxon>Coleoptera</taxon>
        <taxon>Polyphaga</taxon>
        <taxon>Scarabaeiformia</taxon>
        <taxon>Scarabaeidae</taxon>
        <taxon>Rutelinae</taxon>
        <taxon>Popillia</taxon>
    </lineage>
</organism>
<comment type="caution">
    <text evidence="1">The sequence shown here is derived from an EMBL/GenBank/DDBJ whole genome shotgun (WGS) entry which is preliminary data.</text>
</comment>
<accession>A0AAW1LDM3</accession>